<proteinExistence type="predicted"/>
<reference evidence="1" key="1">
    <citation type="submission" date="2020-05" db="EMBL/GenBank/DDBJ databases">
        <authorList>
            <person name="Chiriac C."/>
            <person name="Salcher M."/>
            <person name="Ghai R."/>
            <person name="Kavagutti S V."/>
        </authorList>
    </citation>
    <scope>NUCLEOTIDE SEQUENCE</scope>
</reference>
<protein>
    <recommendedName>
        <fullName evidence="2">HNH nuclease</fullName>
    </recommendedName>
</protein>
<name>A0A6J5RH86_9CAUD</name>
<organism evidence="1">
    <name type="scientific">uncultured Caudovirales phage</name>
    <dbReference type="NCBI Taxonomy" id="2100421"/>
    <lineage>
        <taxon>Viruses</taxon>
        <taxon>Duplodnaviria</taxon>
        <taxon>Heunggongvirae</taxon>
        <taxon>Uroviricota</taxon>
        <taxon>Caudoviricetes</taxon>
        <taxon>Peduoviridae</taxon>
        <taxon>Maltschvirus</taxon>
        <taxon>Maltschvirus maltsch</taxon>
    </lineage>
</organism>
<evidence type="ECO:0008006" key="2">
    <source>
        <dbReference type="Google" id="ProtNLM"/>
    </source>
</evidence>
<dbReference type="SUPFAM" id="SSF54060">
    <property type="entry name" value="His-Me finger endonucleases"/>
    <property type="match status" value="1"/>
</dbReference>
<sequence>MADANRICSVEGCNRKVKYRGLCGVHVTRLERHGDPLAEPKKKTPPQKPERLCSIDGCENIHKGHGYCDKHLARFKKFGDANYIPRTEPGSLMKFIHSQPETDGCIIWPFSVDSSGYGQVSVGGRNLVLAHRYSLSLYCSPLDPNSHACHTCDTPRCINHNHLYWGNRESNTEDMVLRGRSCRGEKCHWAILTETDVREIFRLREAMAMTQQQIADRFNVDDSTIWSILCGKSWRFVYDELTTDSTKKTEPSSRQPIPLG</sequence>
<accession>A0A6J5RH86</accession>
<gene>
    <name evidence="1" type="ORF">UFOVP1229_5</name>
</gene>
<dbReference type="EMBL" id="LR797178">
    <property type="protein sequence ID" value="CAB4191094.1"/>
    <property type="molecule type" value="Genomic_DNA"/>
</dbReference>
<evidence type="ECO:0000313" key="1">
    <source>
        <dbReference type="EMBL" id="CAB4191094.1"/>
    </source>
</evidence>
<dbReference type="InterPro" id="IPR044925">
    <property type="entry name" value="His-Me_finger_sf"/>
</dbReference>